<comment type="subcellular location">
    <subcellularLocation>
        <location evidence="3">Membrane</location>
        <topology evidence="3">Single-pass type I membrane protein</topology>
    </subcellularLocation>
</comment>
<dbReference type="PANTHER" id="PTHR31120:SF6">
    <property type="entry name" value="METALLOPROTEASE TIKI HOMOLOG"/>
    <property type="match status" value="1"/>
</dbReference>
<reference evidence="15" key="1">
    <citation type="journal article" date="2019" name="Int. J. Syst. Evol. Microbiol.">
        <title>The Global Catalogue of Microorganisms (GCM) 10K type strain sequencing project: providing services to taxonomists for standard genome sequencing and annotation.</title>
        <authorList>
            <consortium name="The Broad Institute Genomics Platform"/>
            <consortium name="The Broad Institute Genome Sequencing Center for Infectious Disease"/>
            <person name="Wu L."/>
            <person name="Ma J."/>
        </authorList>
    </citation>
    <scope>NUCLEOTIDE SEQUENCE [LARGE SCALE GENOMIC DNA]</scope>
    <source>
        <strain evidence="15">KCTC 23299</strain>
    </source>
</reference>
<evidence type="ECO:0000256" key="4">
    <source>
        <dbReference type="ARBA" id="ARBA00022670"/>
    </source>
</evidence>
<evidence type="ECO:0000256" key="6">
    <source>
        <dbReference type="ARBA" id="ARBA00022723"/>
    </source>
</evidence>
<feature type="signal peptide" evidence="13">
    <location>
        <begin position="1"/>
        <end position="24"/>
    </location>
</feature>
<keyword evidence="8" id="KW-0378">Hydrolase</keyword>
<proteinExistence type="predicted"/>
<comment type="cofactor">
    <cofactor evidence="2">
        <name>Co(2+)</name>
        <dbReference type="ChEBI" id="CHEBI:48828"/>
    </cofactor>
</comment>
<dbReference type="CDD" id="cd14789">
    <property type="entry name" value="Tiki"/>
    <property type="match status" value="1"/>
</dbReference>
<keyword evidence="7 13" id="KW-0732">Signal</keyword>
<evidence type="ECO:0000256" key="1">
    <source>
        <dbReference type="ARBA" id="ARBA00001936"/>
    </source>
</evidence>
<keyword evidence="10" id="KW-0482">Metalloprotease</keyword>
<comment type="cofactor">
    <cofactor evidence="1">
        <name>Mn(2+)</name>
        <dbReference type="ChEBI" id="CHEBI:29035"/>
    </cofactor>
</comment>
<keyword evidence="6" id="KW-0479">Metal-binding</keyword>
<protein>
    <submittedName>
        <fullName evidence="14">TraB/GumN family protein</fullName>
    </submittedName>
</protein>
<evidence type="ECO:0000313" key="14">
    <source>
        <dbReference type="EMBL" id="MFD2921638.1"/>
    </source>
</evidence>
<dbReference type="InterPro" id="IPR040230">
    <property type="entry name" value="TIKI1/2-like"/>
</dbReference>
<evidence type="ECO:0000256" key="9">
    <source>
        <dbReference type="ARBA" id="ARBA00022989"/>
    </source>
</evidence>
<keyword evidence="4" id="KW-0645">Protease</keyword>
<dbReference type="Pfam" id="PF01963">
    <property type="entry name" value="TraB_PrgY_gumN"/>
    <property type="match status" value="1"/>
</dbReference>
<keyword evidence="15" id="KW-1185">Reference proteome</keyword>
<keyword evidence="5" id="KW-0812">Transmembrane</keyword>
<keyword evidence="9" id="KW-1133">Transmembrane helix</keyword>
<organism evidence="14 15">
    <name type="scientific">Terrimonas rubra</name>
    <dbReference type="NCBI Taxonomy" id="1035890"/>
    <lineage>
        <taxon>Bacteria</taxon>
        <taxon>Pseudomonadati</taxon>
        <taxon>Bacteroidota</taxon>
        <taxon>Chitinophagia</taxon>
        <taxon>Chitinophagales</taxon>
        <taxon>Chitinophagaceae</taxon>
        <taxon>Terrimonas</taxon>
    </lineage>
</organism>
<dbReference type="RefSeq" id="WP_386102337.1">
    <property type="nucleotide sequence ID" value="NZ_JBHUOZ010000003.1"/>
</dbReference>
<sequence length="1184" mass="135069">MYRSATTIFIITAFLFLNHTSAQNKLDNALLWRITGNGLKEPSYLYGTIHITDKRVFQLGDSVHAAIANTKGLAAEVEMLSLGNEMMTSFVNTYEDERLTVTEQPKEVLLKNLLDKEAWKYYKPKLEKLLKIKGDKITVSDLKTYKNTRKNDILKKGEMPTFLDAWLLGFARKNGKWIGGVEDPEDQQQENTSVQNLEEQISNLLYEEKHLAVQMDWLIRQYLGNRLDSIEQMYYRDGREMDPVMIRRNKKMAYRMDSLSAVRSTFFAVGAAHLPGDEGVVNLLRDKGFTLTPVFSTKRIMPEDLPEISQENYWKTLAYEDSVYLVKMPGEAQRITNGAGMMMDMSMYFDMAAMQMYMSLQTPIQGEKKGEAIQRIINGLNKDKSGKKKLLQKKEMVIKGMPAAEFLASFAGGVMKGQVIELDAKVVVLNAVMAFKEDDLSSPDANFFFSSFAYDPKQLEKKGTDSYWMNLTDESLGFSTSIVSLAKKEPKKTVDEDRTEYSWIGLDAKNQIVYGASVLMYNPGYYQSQLDTALFLAMKDNLSTMFKPSRLLDSSFTVMDGYPAFSGTVSGKMEGQEMMVKYKLVLRGGIFYYLFTTYEPRDQNDIMAGHYLNAFKLLPYKNAGTTLVKPDNAGFSFHTSGGIKDRTDDYTDQSDGNIRAAQSYELYDSLTGYTVNIDKTIIPDWYWVQSDSAFFANRAGIFTGRNDSLINYTVSNKGNTKEASFIVVKEGTQILKRVKLVLNGNELYELYGFISSRDTLNKRLDYLQSFTVTEPLKPVDRSRSNIATLQKKLANADAAEVEAILPWVKTINFTPADLPVLKQMALHPYADIDSLHTGMNSYLLQRISVLDTTNTMVADINTGYEDLGEKDKKLKYHLLNHLSNIKTEASYTVLKRLLLLPSTTLGEEDYIYLRMYDSLALTATLYPDLLQIIKRPNFWPYIVESLNDVLDNKVADPAIILPYQDDIITVAEQAYELNKEKVEEDIYSHVQLLALLAYLDNERSSKVAENFLQFENRELKFAAVKVLLKHNKPVPAKEIELLAKDDYHRLPLYEFLAEQKKESLLPKAYLNRKELAKSKIYDLATDDEIEAEKITFLEERTVKYKGEDKKFLCFIVAFAEEDEEGNATTTNYLAVAGPYSLKGKELVSKHEASGIMWFEEYKKSNLNSLFNQYLIQLEKYEDEK</sequence>
<name>A0ABW6AD16_9BACT</name>
<dbReference type="Proteomes" id="UP001597511">
    <property type="component" value="Unassembled WGS sequence"/>
</dbReference>
<dbReference type="EMBL" id="JBHUOZ010000003">
    <property type="protein sequence ID" value="MFD2921638.1"/>
    <property type="molecule type" value="Genomic_DNA"/>
</dbReference>
<evidence type="ECO:0000256" key="8">
    <source>
        <dbReference type="ARBA" id="ARBA00022801"/>
    </source>
</evidence>
<evidence type="ECO:0000313" key="15">
    <source>
        <dbReference type="Proteomes" id="UP001597511"/>
    </source>
</evidence>
<evidence type="ECO:0000256" key="11">
    <source>
        <dbReference type="ARBA" id="ARBA00023136"/>
    </source>
</evidence>
<dbReference type="InterPro" id="IPR002816">
    <property type="entry name" value="TraB/PrgY/GumN_fam"/>
</dbReference>
<feature type="chain" id="PRO_5046126762" evidence="13">
    <location>
        <begin position="25"/>
        <end position="1184"/>
    </location>
</feature>
<keyword evidence="12" id="KW-0325">Glycoprotein</keyword>
<comment type="caution">
    <text evidence="14">The sequence shown here is derived from an EMBL/GenBank/DDBJ whole genome shotgun (WGS) entry which is preliminary data.</text>
</comment>
<evidence type="ECO:0000256" key="5">
    <source>
        <dbReference type="ARBA" id="ARBA00022692"/>
    </source>
</evidence>
<dbReference type="PANTHER" id="PTHR31120">
    <property type="entry name" value="METALLOPROTEASE TIKI"/>
    <property type="match status" value="1"/>
</dbReference>
<evidence type="ECO:0000256" key="7">
    <source>
        <dbReference type="ARBA" id="ARBA00022729"/>
    </source>
</evidence>
<evidence type="ECO:0000256" key="13">
    <source>
        <dbReference type="SAM" id="SignalP"/>
    </source>
</evidence>
<evidence type="ECO:0000256" key="12">
    <source>
        <dbReference type="ARBA" id="ARBA00023180"/>
    </source>
</evidence>
<evidence type="ECO:0000256" key="3">
    <source>
        <dbReference type="ARBA" id="ARBA00004479"/>
    </source>
</evidence>
<evidence type="ECO:0000256" key="2">
    <source>
        <dbReference type="ARBA" id="ARBA00001941"/>
    </source>
</evidence>
<gene>
    <name evidence="14" type="ORF">ACFS6H_18105</name>
</gene>
<accession>A0ABW6AD16</accession>
<evidence type="ECO:0000256" key="10">
    <source>
        <dbReference type="ARBA" id="ARBA00023049"/>
    </source>
</evidence>
<keyword evidence="11" id="KW-0472">Membrane</keyword>